<evidence type="ECO:0000313" key="2">
    <source>
        <dbReference type="Proteomes" id="UP000447393"/>
    </source>
</evidence>
<name>A0A845E7Z6_9BACI</name>
<dbReference type="AlphaFoldDB" id="A0A845E7Z6"/>
<dbReference type="Proteomes" id="UP000447393">
    <property type="component" value="Unassembled WGS sequence"/>
</dbReference>
<dbReference type="RefSeq" id="WP_160915586.1">
    <property type="nucleotide sequence ID" value="NZ_WMEZ01000004.1"/>
</dbReference>
<dbReference type="OrthoDB" id="2990660at2"/>
<dbReference type="EMBL" id="WMEZ01000004">
    <property type="protein sequence ID" value="MYL50276.1"/>
    <property type="molecule type" value="Genomic_DNA"/>
</dbReference>
<evidence type="ECO:0000313" key="1">
    <source>
        <dbReference type="EMBL" id="MYL50276.1"/>
    </source>
</evidence>
<reference evidence="1 2" key="1">
    <citation type="submission" date="2019-11" db="EMBL/GenBank/DDBJ databases">
        <title>Genome sequences of 17 halophilic strains isolated from different environments.</title>
        <authorList>
            <person name="Furrow R.E."/>
        </authorList>
    </citation>
    <scope>NUCLEOTIDE SEQUENCE [LARGE SCALE GENOMIC DNA]</scope>
    <source>
        <strain evidence="1 2">22505_10_Sand</strain>
    </source>
</reference>
<sequence length="65" mass="7701">MKLSKTAPTQLSRGVEERRNHLIHKLWTMGYSKDRVGKRTEEMTLTELEQIHINLRCQVARRVEP</sequence>
<comment type="caution">
    <text evidence="1">The sequence shown here is derived from an EMBL/GenBank/DDBJ whole genome shotgun (WGS) entry which is preliminary data.</text>
</comment>
<proteinExistence type="predicted"/>
<organism evidence="1 2">
    <name type="scientific">Halobacillus litoralis</name>
    <dbReference type="NCBI Taxonomy" id="45668"/>
    <lineage>
        <taxon>Bacteria</taxon>
        <taxon>Bacillati</taxon>
        <taxon>Bacillota</taxon>
        <taxon>Bacilli</taxon>
        <taxon>Bacillales</taxon>
        <taxon>Bacillaceae</taxon>
        <taxon>Halobacillus</taxon>
    </lineage>
</organism>
<accession>A0A845E7Z6</accession>
<evidence type="ECO:0008006" key="3">
    <source>
        <dbReference type="Google" id="ProtNLM"/>
    </source>
</evidence>
<gene>
    <name evidence="1" type="ORF">GLV98_12330</name>
</gene>
<protein>
    <recommendedName>
        <fullName evidence="3">Fur-regulated basic protein FbpA</fullName>
    </recommendedName>
</protein>